<dbReference type="InterPro" id="IPR023796">
    <property type="entry name" value="Serpin_dom"/>
</dbReference>
<dbReference type="AlphaFoldDB" id="A0AAJ7IYB6"/>
<dbReference type="PROSITE" id="PS00284">
    <property type="entry name" value="SERPIN"/>
    <property type="match status" value="1"/>
</dbReference>
<evidence type="ECO:0000313" key="7">
    <source>
        <dbReference type="RefSeq" id="XP_017879538.1"/>
    </source>
</evidence>
<protein>
    <submittedName>
        <fullName evidence="7">Leukocyte elastase inhibitor-like</fullName>
    </submittedName>
</protein>
<dbReference type="InterPro" id="IPR042185">
    <property type="entry name" value="Serpin_sf_2"/>
</dbReference>
<dbReference type="GO" id="GO:0005615">
    <property type="term" value="C:extracellular space"/>
    <property type="evidence" value="ECO:0007669"/>
    <property type="project" value="InterPro"/>
</dbReference>
<dbReference type="InterPro" id="IPR000215">
    <property type="entry name" value="Serpin_fam"/>
</dbReference>
<dbReference type="SUPFAM" id="SSF56574">
    <property type="entry name" value="Serpins"/>
    <property type="match status" value="2"/>
</dbReference>
<dbReference type="Gene3D" id="2.30.39.10">
    <property type="entry name" value="Alpha-1-antitrypsin, domain 1"/>
    <property type="match status" value="1"/>
</dbReference>
<feature type="chain" id="PRO_5042578194" evidence="4">
    <location>
        <begin position="17"/>
        <end position="663"/>
    </location>
</feature>
<keyword evidence="2" id="KW-0722">Serine protease inhibitor</keyword>
<evidence type="ECO:0000256" key="3">
    <source>
        <dbReference type="RuleBase" id="RU000411"/>
    </source>
</evidence>
<evidence type="ECO:0000313" key="6">
    <source>
        <dbReference type="Proteomes" id="UP000694925"/>
    </source>
</evidence>
<organism evidence="6 7">
    <name type="scientific">Ceratina calcarata</name>
    <dbReference type="NCBI Taxonomy" id="156304"/>
    <lineage>
        <taxon>Eukaryota</taxon>
        <taxon>Metazoa</taxon>
        <taxon>Ecdysozoa</taxon>
        <taxon>Arthropoda</taxon>
        <taxon>Hexapoda</taxon>
        <taxon>Insecta</taxon>
        <taxon>Pterygota</taxon>
        <taxon>Neoptera</taxon>
        <taxon>Endopterygota</taxon>
        <taxon>Hymenoptera</taxon>
        <taxon>Apocrita</taxon>
        <taxon>Aculeata</taxon>
        <taxon>Apoidea</taxon>
        <taxon>Anthophila</taxon>
        <taxon>Apidae</taxon>
        <taxon>Ceratina</taxon>
        <taxon>Zadontomerus</taxon>
    </lineage>
</organism>
<dbReference type="SMART" id="SM00093">
    <property type="entry name" value="SERPIN"/>
    <property type="match status" value="1"/>
</dbReference>
<reference evidence="7" key="1">
    <citation type="submission" date="2025-08" db="UniProtKB">
        <authorList>
            <consortium name="RefSeq"/>
        </authorList>
    </citation>
    <scope>IDENTIFICATION</scope>
    <source>
        <tissue evidence="7">Whole body</tissue>
    </source>
</reference>
<keyword evidence="4" id="KW-0732">Signal</keyword>
<keyword evidence="6" id="KW-1185">Reference proteome</keyword>
<dbReference type="PANTHER" id="PTHR11461:SF342">
    <property type="entry name" value="SERINE PROTEASE INHIBITOR 28DC"/>
    <property type="match status" value="1"/>
</dbReference>
<evidence type="ECO:0000256" key="2">
    <source>
        <dbReference type="ARBA" id="ARBA00022900"/>
    </source>
</evidence>
<name>A0AAJ7IYB6_9HYME</name>
<dbReference type="InterPro" id="IPR023795">
    <property type="entry name" value="Serpin_CS"/>
</dbReference>
<dbReference type="InterPro" id="IPR036186">
    <property type="entry name" value="Serpin_sf"/>
</dbReference>
<feature type="domain" description="Serpin" evidence="5">
    <location>
        <begin position="113"/>
        <end position="656"/>
    </location>
</feature>
<evidence type="ECO:0000259" key="5">
    <source>
        <dbReference type="SMART" id="SM00093"/>
    </source>
</evidence>
<gene>
    <name evidence="7" type="primary">LOC108624627</name>
</gene>
<dbReference type="FunFam" id="2.30.39.10:FF:000035">
    <property type="entry name" value="Serine protease inhibitor (serpin) 16"/>
    <property type="match status" value="1"/>
</dbReference>
<accession>A0AAJ7IYB6</accession>
<dbReference type="KEGG" id="ccal:108624627"/>
<comment type="similarity">
    <text evidence="3">Belongs to the serpin family.</text>
</comment>
<dbReference type="GO" id="GO:0045861">
    <property type="term" value="P:negative regulation of proteolysis"/>
    <property type="evidence" value="ECO:0007669"/>
    <property type="project" value="UniProtKB-ARBA"/>
</dbReference>
<dbReference type="PANTHER" id="PTHR11461">
    <property type="entry name" value="SERINE PROTEASE INHIBITOR, SERPIN"/>
    <property type="match status" value="1"/>
</dbReference>
<dbReference type="Proteomes" id="UP000694925">
    <property type="component" value="Unplaced"/>
</dbReference>
<sequence>MKTGAIFLSLAISCFGQLIYPDDSSLFKSTIVPYVYSTDIRQSVNKNIASYEPPQFASLEPPALGALGSSAPQEEMVSAVGSKFTDNALQEWSDHVNNLIANGVFKFALDVEREIHRNRGTSMIEQQDNIIFSPLSITVTLAIVLAGSAGKTFEEVSRVLGLELGVDISRHSEIVHQMFGLLTDQFQTNFLTSTAPKTDFALATYVQDGYPILEEFRKLSTEVYKNDVINVDFAKNGQAAQNIINSWVSQKTKGKIMSILNSVPSPDTMLILLSALYFNGEWNQHFLENSTKRKPFFIEPNNPIQVDMMYNGGPFPFYEDKQLGVKILGLPYKGKEMTMYILFPKAEGASALRNFLNGLSVKVIENLINNMKNETCIIGLPRMKLSSSLSLRSTLANLGMSSLFDPKSADLSLISQPSSVYTAIRNNVPATPTMGAPVESTADRGKSMYTVPPIPQDTKNVLIFNRFGSEQNKRDRVVKRNYFTYEDPTGYTVEQWSNGFTIRNKRVARDTKNKENRNSYVTDERPEANDKTTFVNLEENKYRFQDEKDKKRSRRQSRPIDEDFLNFVKQKNFPSYGLDNLRNTANLVNPHLFASDVLHKVEIDITEKGTEAAAVTGVVLERDGSQKRLIANRPFVFFIRHDPTKLVLFWGTVNTPTPKYPAT</sequence>
<keyword evidence="1" id="KW-0646">Protease inhibitor</keyword>
<dbReference type="InterPro" id="IPR042178">
    <property type="entry name" value="Serpin_sf_1"/>
</dbReference>
<proteinExistence type="inferred from homology"/>
<dbReference type="Gene3D" id="3.30.497.10">
    <property type="entry name" value="Antithrombin, subunit I, domain 2"/>
    <property type="match status" value="2"/>
</dbReference>
<dbReference type="Pfam" id="PF00079">
    <property type="entry name" value="Serpin"/>
    <property type="match status" value="2"/>
</dbReference>
<dbReference type="GO" id="GO:0004867">
    <property type="term" value="F:serine-type endopeptidase inhibitor activity"/>
    <property type="evidence" value="ECO:0007669"/>
    <property type="project" value="UniProtKB-KW"/>
</dbReference>
<evidence type="ECO:0000256" key="1">
    <source>
        <dbReference type="ARBA" id="ARBA00022690"/>
    </source>
</evidence>
<dbReference type="RefSeq" id="XP_017879538.1">
    <property type="nucleotide sequence ID" value="XM_018024049.2"/>
</dbReference>
<evidence type="ECO:0000256" key="4">
    <source>
        <dbReference type="SAM" id="SignalP"/>
    </source>
</evidence>
<feature type="signal peptide" evidence="4">
    <location>
        <begin position="1"/>
        <end position="16"/>
    </location>
</feature>
<dbReference type="GeneID" id="108624627"/>